<keyword evidence="5" id="KW-1185">Reference proteome</keyword>
<dbReference type="PANTHER" id="PTHR42748">
    <property type="entry name" value="NITROGEN METABOLITE REPRESSION PROTEIN NMRA FAMILY MEMBER"/>
    <property type="match status" value="1"/>
</dbReference>
<dbReference type="Gene3D" id="3.40.50.720">
    <property type="entry name" value="NAD(P)-binding Rossmann-like Domain"/>
    <property type="match status" value="1"/>
</dbReference>
<organism evidence="4 5">
    <name type="scientific">Penicillium canescens</name>
    <dbReference type="NCBI Taxonomy" id="5083"/>
    <lineage>
        <taxon>Eukaryota</taxon>
        <taxon>Fungi</taxon>
        <taxon>Dikarya</taxon>
        <taxon>Ascomycota</taxon>
        <taxon>Pezizomycotina</taxon>
        <taxon>Eurotiomycetes</taxon>
        <taxon>Eurotiomycetidae</taxon>
        <taxon>Eurotiales</taxon>
        <taxon>Aspergillaceae</taxon>
        <taxon>Penicillium</taxon>
    </lineage>
</organism>
<reference evidence="4" key="2">
    <citation type="submission" date="2023-01" db="EMBL/GenBank/DDBJ databases">
        <authorList>
            <person name="Petersen C."/>
        </authorList>
    </citation>
    <scope>NUCLEOTIDE SEQUENCE</scope>
    <source>
        <strain evidence="4">IBT 15450</strain>
    </source>
</reference>
<evidence type="ECO:0000313" key="4">
    <source>
        <dbReference type="EMBL" id="KAJ6038226.1"/>
    </source>
</evidence>
<comment type="caution">
    <text evidence="4">The sequence shown here is derived from an EMBL/GenBank/DDBJ whole genome shotgun (WGS) entry which is preliminary data.</text>
</comment>
<evidence type="ECO:0000259" key="3">
    <source>
        <dbReference type="Pfam" id="PF05368"/>
    </source>
</evidence>
<reference evidence="4" key="1">
    <citation type="journal article" date="2023" name="IMA Fungus">
        <title>Comparative genomic study of the Penicillium genus elucidates a diverse pangenome and 15 lateral gene transfer events.</title>
        <authorList>
            <person name="Petersen C."/>
            <person name="Sorensen T."/>
            <person name="Nielsen M.R."/>
            <person name="Sondergaard T.E."/>
            <person name="Sorensen J.L."/>
            <person name="Fitzpatrick D.A."/>
            <person name="Frisvad J.C."/>
            <person name="Nielsen K.L."/>
        </authorList>
    </citation>
    <scope>NUCLEOTIDE SEQUENCE</scope>
    <source>
        <strain evidence="4">IBT 15450</strain>
    </source>
</reference>
<dbReference type="InterPro" id="IPR051164">
    <property type="entry name" value="NmrA-like_oxidored"/>
</dbReference>
<name>A0AAD6IAR5_PENCN</name>
<accession>A0AAD6IAR5</accession>
<dbReference type="GO" id="GO:0005634">
    <property type="term" value="C:nucleus"/>
    <property type="evidence" value="ECO:0007669"/>
    <property type="project" value="TreeGrafter"/>
</dbReference>
<dbReference type="InterPro" id="IPR008030">
    <property type="entry name" value="NmrA-like"/>
</dbReference>
<dbReference type="InterPro" id="IPR036291">
    <property type="entry name" value="NAD(P)-bd_dom_sf"/>
</dbReference>
<gene>
    <name evidence="4" type="ORF">N7460_007997</name>
</gene>
<evidence type="ECO:0000256" key="1">
    <source>
        <dbReference type="ARBA" id="ARBA00006328"/>
    </source>
</evidence>
<comment type="similarity">
    <text evidence="1">Belongs to the NmrA-type oxidoreductase family.</text>
</comment>
<sequence>MASLLVVLGITGNQGGSVADAFVTDKNWRIRAITRDTTSPSAQNWASRGVELVCADMDDIDSLKAAFAGAQAIFAMTDYWSPLSDPKIRAKATERGISANQLCAELEAQRGKNMAIAAASSKVQQTLKRYIYSSLPDVSRLSSGKYTHVWHFDSKAAVERFIREDMDMVEAGLAEKASFIHVGLYSDNWMRSGLEIQKDHSTGGYWHIDIGTGHRKQPFVWARRDTGPLVKRLIEDVIPGTRLLAVSQNASYRDFMAIWAKTLGKSLAGDDGIKQMHDEGYRKLISGDEHLKEHILQYGQYAREFGYDSGDTDTLYPIDFAQIGAEDLVTSLEMYFKQEDWSMLPL</sequence>
<dbReference type="EMBL" id="JAQJZL010000009">
    <property type="protein sequence ID" value="KAJ6038226.1"/>
    <property type="molecule type" value="Genomic_DNA"/>
</dbReference>
<keyword evidence="2" id="KW-0521">NADP</keyword>
<evidence type="ECO:0000313" key="5">
    <source>
        <dbReference type="Proteomes" id="UP001219568"/>
    </source>
</evidence>
<feature type="domain" description="NmrA-like" evidence="3">
    <location>
        <begin position="2"/>
        <end position="307"/>
    </location>
</feature>
<evidence type="ECO:0000256" key="2">
    <source>
        <dbReference type="ARBA" id="ARBA00022857"/>
    </source>
</evidence>
<dbReference type="PANTHER" id="PTHR42748:SF26">
    <property type="entry name" value="NMRA-LIKE DOMAIN-CONTAINING PROTEIN"/>
    <property type="match status" value="1"/>
</dbReference>
<proteinExistence type="inferred from homology"/>
<dbReference type="Gene3D" id="3.90.25.10">
    <property type="entry name" value="UDP-galactose 4-epimerase, domain 1"/>
    <property type="match status" value="1"/>
</dbReference>
<dbReference type="Pfam" id="PF05368">
    <property type="entry name" value="NmrA"/>
    <property type="match status" value="1"/>
</dbReference>
<dbReference type="Proteomes" id="UP001219568">
    <property type="component" value="Unassembled WGS sequence"/>
</dbReference>
<protein>
    <submittedName>
        <fullName evidence="4">NmrA-like family protein</fullName>
    </submittedName>
</protein>
<dbReference type="AlphaFoldDB" id="A0AAD6IAR5"/>
<dbReference type="SUPFAM" id="SSF51735">
    <property type="entry name" value="NAD(P)-binding Rossmann-fold domains"/>
    <property type="match status" value="1"/>
</dbReference>